<evidence type="ECO:0000256" key="16">
    <source>
        <dbReference type="SAM" id="MobiDB-lite"/>
    </source>
</evidence>
<feature type="binding site" evidence="14">
    <location>
        <position position="483"/>
    </location>
    <ligand>
        <name>Zn(2+)</name>
        <dbReference type="ChEBI" id="CHEBI:29105"/>
        <note>catalytic</note>
    </ligand>
</feature>
<dbReference type="GO" id="GO:0004222">
    <property type="term" value="F:metalloendopeptidase activity"/>
    <property type="evidence" value="ECO:0007669"/>
    <property type="project" value="InterPro"/>
</dbReference>
<dbReference type="PROSITE" id="PS00674">
    <property type="entry name" value="AAA"/>
    <property type="match status" value="1"/>
</dbReference>
<dbReference type="EMBL" id="WPCR01000013">
    <property type="protein sequence ID" value="NHM14872.1"/>
    <property type="molecule type" value="Genomic_DNA"/>
</dbReference>
<dbReference type="FunFam" id="3.40.50.300:FF:000001">
    <property type="entry name" value="ATP-dependent zinc metalloprotease FtsH"/>
    <property type="match status" value="1"/>
</dbReference>
<feature type="binding site" evidence="14">
    <location>
        <position position="479"/>
    </location>
    <ligand>
        <name>Zn(2+)</name>
        <dbReference type="ChEBI" id="CHEBI:29105"/>
        <note>catalytic</note>
    </ligand>
</feature>
<dbReference type="SUPFAM" id="SSF52540">
    <property type="entry name" value="P-loop containing nucleoside triphosphate hydrolases"/>
    <property type="match status" value="1"/>
</dbReference>
<evidence type="ECO:0000256" key="3">
    <source>
        <dbReference type="ARBA" id="ARBA00022670"/>
    </source>
</evidence>
<evidence type="ECO:0000256" key="15">
    <source>
        <dbReference type="RuleBase" id="RU003651"/>
    </source>
</evidence>
<keyword evidence="6 14" id="KW-0547">Nucleotide-binding</keyword>
<dbReference type="CDD" id="cd19501">
    <property type="entry name" value="RecA-like_FtsH"/>
    <property type="match status" value="1"/>
</dbReference>
<comment type="similarity">
    <text evidence="2 14">In the C-terminal section; belongs to the peptidase M41 family.</text>
</comment>
<dbReference type="InterPro" id="IPR003960">
    <property type="entry name" value="ATPase_AAA_CS"/>
</dbReference>
<feature type="compositionally biased region" description="Basic and acidic residues" evidence="16">
    <location>
        <begin position="727"/>
        <end position="739"/>
    </location>
</feature>
<keyword evidence="11 14" id="KW-0482">Metalloprotease</keyword>
<dbReference type="GO" id="GO:0016887">
    <property type="term" value="F:ATP hydrolysis activity"/>
    <property type="evidence" value="ECO:0007669"/>
    <property type="project" value="UniProtKB-UniRule"/>
</dbReference>
<keyword evidence="20" id="KW-1185">Reference proteome</keyword>
<dbReference type="Pfam" id="PF00004">
    <property type="entry name" value="AAA"/>
    <property type="match status" value="1"/>
</dbReference>
<keyword evidence="3 14" id="KW-0645">Protease</keyword>
<evidence type="ECO:0000256" key="11">
    <source>
        <dbReference type="ARBA" id="ARBA00023049"/>
    </source>
</evidence>
<sequence>MADKSKIPQPQQPNPRTTIISVLLFFLVAFFVGQQFFNMSNAEAKPTDNLITSEFVQAVEQGRVTDVVYNAGDGTVSGTYYPAVTAGSSAADAYNGAFKALNAKVGTLQDASTKEPAAGIDLETVDVTRLGSEHNFTSTYTGAAIYDLMAAHPDIPFQVTLPSAFGDILLSLLPILLIGVMLFILFSQMQKANNSQMNFGKAKAQKSQEERPDVKFDDVAGVDEAVEEMKEIKDFLANPAKYQSMGAKIPRGCLLVGPPGTGKTLLAKAVAGEAGVPFFSISGSDFVEMFVGVGASRVRDLFKQAKEASPSIIFIDEIDAVGRQRGTGLGGGHDEREQTLNQLLVEMDGFDKNDSVVLIAATNRADVLDPALLRPGRFDRQIVVDTPDVKGREKILKVHSQDKPLGSDVDLAKVAKLTPGFTGADLANLMNESALLTARRGKKIITQQEVSESMERVIAGPERKGRVLDERTKHTIAYHESGHALVGHLLSHADPVHKISIISRGRALGYTLSIPAEDKVLNSLSEMRDDLAVFMGGRVAEEIFCDDITTGASNDLERASKMARAIVTQYGMSPLGTQVFGQPTHEVFLGRDYGNTQDYSEETARRIDEEVARIMKEAHDRAHEILEAHKDQMDLMASVLLERETVEGEACEALLNNEWDEYLKHEDEILARKEAEEKAARERDEQLADPNWRDAAVEPGDQDPNGPYRPAAVSAEAPTSEQAGVETRPDEGDGGEQGR</sequence>
<dbReference type="GO" id="GO:0005524">
    <property type="term" value="F:ATP binding"/>
    <property type="evidence" value="ECO:0007669"/>
    <property type="project" value="UniProtKB-UniRule"/>
</dbReference>
<dbReference type="Gene3D" id="3.40.50.300">
    <property type="entry name" value="P-loop containing nucleotide triphosphate hydrolases"/>
    <property type="match status" value="1"/>
</dbReference>
<dbReference type="GO" id="GO:0004176">
    <property type="term" value="F:ATP-dependent peptidase activity"/>
    <property type="evidence" value="ECO:0007669"/>
    <property type="project" value="InterPro"/>
</dbReference>
<dbReference type="SUPFAM" id="SSF140990">
    <property type="entry name" value="FtsH protease domain-like"/>
    <property type="match status" value="1"/>
</dbReference>
<name>A0A9E6SU23_9ACTN</name>
<comment type="similarity">
    <text evidence="13 14">In the central section; belongs to the AAA ATPase family.</text>
</comment>
<comment type="similarity">
    <text evidence="15">Belongs to the AAA ATPase family.</text>
</comment>
<evidence type="ECO:0000256" key="13">
    <source>
        <dbReference type="ARBA" id="ARBA00061570"/>
    </source>
</evidence>
<dbReference type="Gene3D" id="1.20.58.760">
    <property type="entry name" value="Peptidase M41"/>
    <property type="match status" value="1"/>
</dbReference>
<feature type="region of interest" description="Disordered" evidence="16">
    <location>
        <begin position="676"/>
        <end position="739"/>
    </location>
</feature>
<dbReference type="GO" id="GO:0008270">
    <property type="term" value="F:zinc ion binding"/>
    <property type="evidence" value="ECO:0007669"/>
    <property type="project" value="UniProtKB-UniRule"/>
</dbReference>
<evidence type="ECO:0000313" key="18">
    <source>
        <dbReference type="EMBL" id="NHM14872.1"/>
    </source>
</evidence>
<dbReference type="InterPro" id="IPR037219">
    <property type="entry name" value="Peptidase_M41-like"/>
</dbReference>
<keyword evidence="10 14" id="KW-1133">Transmembrane helix</keyword>
<comment type="cofactor">
    <cofactor evidence="14">
        <name>Zn(2+)</name>
        <dbReference type="ChEBI" id="CHEBI:29105"/>
    </cofactor>
    <text evidence="14">Binds 1 zinc ion per subunit.</text>
</comment>
<feature type="transmembrane region" description="Helical" evidence="14">
    <location>
        <begin position="20"/>
        <end position="37"/>
    </location>
</feature>
<feature type="binding site" evidence="14">
    <location>
        <begin position="257"/>
        <end position="264"/>
    </location>
    <ligand>
        <name>ATP</name>
        <dbReference type="ChEBI" id="CHEBI:30616"/>
    </ligand>
</feature>
<comment type="subunit">
    <text evidence="14">Homohexamer.</text>
</comment>
<dbReference type="Proteomes" id="UP000671910">
    <property type="component" value="Chromosome"/>
</dbReference>
<evidence type="ECO:0000256" key="12">
    <source>
        <dbReference type="ARBA" id="ARBA00023136"/>
    </source>
</evidence>
<keyword evidence="14" id="KW-1003">Cell membrane</keyword>
<gene>
    <name evidence="14 19" type="primary">ftsH</name>
    <name evidence="18" type="synonym">hflB</name>
    <name evidence="18" type="ORF">GMI68_08915</name>
    <name evidence="19" type="ORF">J7S26_06655</name>
</gene>
<proteinExistence type="inferred from homology"/>
<dbReference type="EC" id="3.4.24.-" evidence="14"/>
<feature type="domain" description="AAA+ ATPase" evidence="17">
    <location>
        <begin position="249"/>
        <end position="388"/>
    </location>
</feature>
<dbReference type="GO" id="GO:0005886">
    <property type="term" value="C:plasma membrane"/>
    <property type="evidence" value="ECO:0007669"/>
    <property type="project" value="UniProtKB-SubCell"/>
</dbReference>
<dbReference type="Pfam" id="PF01434">
    <property type="entry name" value="Peptidase_M41"/>
    <property type="match status" value="1"/>
</dbReference>
<dbReference type="FunFam" id="1.10.8.60:FF:000001">
    <property type="entry name" value="ATP-dependent zinc metalloprotease FtsH"/>
    <property type="match status" value="1"/>
</dbReference>
<feature type="compositionally biased region" description="Basic and acidic residues" evidence="16">
    <location>
        <begin position="676"/>
        <end position="696"/>
    </location>
</feature>
<dbReference type="EMBL" id="CP072829">
    <property type="protein sequence ID" value="QTU84038.1"/>
    <property type="molecule type" value="Genomic_DNA"/>
</dbReference>
<dbReference type="InterPro" id="IPR003593">
    <property type="entry name" value="AAA+_ATPase"/>
</dbReference>
<dbReference type="PANTHER" id="PTHR23076:SF97">
    <property type="entry name" value="ATP-DEPENDENT ZINC METALLOPROTEASE YME1L1"/>
    <property type="match status" value="1"/>
</dbReference>
<evidence type="ECO:0000256" key="9">
    <source>
        <dbReference type="ARBA" id="ARBA00022840"/>
    </source>
</evidence>
<evidence type="ECO:0000313" key="19">
    <source>
        <dbReference type="EMBL" id="QTU84038.1"/>
    </source>
</evidence>
<comment type="subcellular location">
    <subcellularLocation>
        <location evidence="14">Cell membrane</location>
        <topology evidence="14">Multi-pass membrane protein</topology>
        <orientation evidence="14">Cytoplasmic side</orientation>
    </subcellularLocation>
    <subcellularLocation>
        <location evidence="1">Membrane</location>
    </subcellularLocation>
</comment>
<dbReference type="SMART" id="SM00382">
    <property type="entry name" value="AAA"/>
    <property type="match status" value="1"/>
</dbReference>
<dbReference type="AlphaFoldDB" id="A0A9E6SU23"/>
<keyword evidence="9 14" id="KW-0067">ATP-binding</keyword>
<keyword evidence="8 14" id="KW-0862">Zinc</keyword>
<keyword evidence="5 14" id="KW-0479">Metal-binding</keyword>
<evidence type="ECO:0000256" key="2">
    <source>
        <dbReference type="ARBA" id="ARBA00010044"/>
    </source>
</evidence>
<dbReference type="InterPro" id="IPR003959">
    <property type="entry name" value="ATPase_AAA_core"/>
</dbReference>
<evidence type="ECO:0000256" key="7">
    <source>
        <dbReference type="ARBA" id="ARBA00022801"/>
    </source>
</evidence>
<dbReference type="InterPro" id="IPR027417">
    <property type="entry name" value="P-loop_NTPase"/>
</dbReference>
<dbReference type="InterPro" id="IPR000642">
    <property type="entry name" value="Peptidase_M41"/>
</dbReference>
<accession>A0A9E6SU23</accession>
<protein>
    <recommendedName>
        <fullName evidence="14">ATP-dependent zinc metalloprotease FtsH</fullName>
        <ecNumber evidence="14">3.4.24.-</ecNumber>
    </recommendedName>
</protein>
<dbReference type="RefSeq" id="WP_166340312.1">
    <property type="nucleotide sequence ID" value="NZ_CP072829.1"/>
</dbReference>
<evidence type="ECO:0000259" key="17">
    <source>
        <dbReference type="SMART" id="SM00382"/>
    </source>
</evidence>
<evidence type="ECO:0000256" key="1">
    <source>
        <dbReference type="ARBA" id="ARBA00004370"/>
    </source>
</evidence>
<dbReference type="InterPro" id="IPR041569">
    <property type="entry name" value="AAA_lid_3"/>
</dbReference>
<evidence type="ECO:0000256" key="14">
    <source>
        <dbReference type="HAMAP-Rule" id="MF_01458"/>
    </source>
</evidence>
<dbReference type="PANTHER" id="PTHR23076">
    <property type="entry name" value="METALLOPROTEASE M41 FTSH"/>
    <property type="match status" value="1"/>
</dbReference>
<keyword evidence="7 14" id="KW-0378">Hydrolase</keyword>
<evidence type="ECO:0000256" key="8">
    <source>
        <dbReference type="ARBA" id="ARBA00022833"/>
    </source>
</evidence>
<evidence type="ECO:0000256" key="5">
    <source>
        <dbReference type="ARBA" id="ARBA00022723"/>
    </source>
</evidence>
<dbReference type="GO" id="GO:0030163">
    <property type="term" value="P:protein catabolic process"/>
    <property type="evidence" value="ECO:0007669"/>
    <property type="project" value="UniProtKB-UniRule"/>
</dbReference>
<feature type="binding site" evidence="14">
    <location>
        <position position="555"/>
    </location>
    <ligand>
        <name>Zn(2+)</name>
        <dbReference type="ChEBI" id="CHEBI:29105"/>
        <note>catalytic</note>
    </ligand>
</feature>
<evidence type="ECO:0000256" key="4">
    <source>
        <dbReference type="ARBA" id="ARBA00022692"/>
    </source>
</evidence>
<feature type="transmembrane region" description="Helical" evidence="14">
    <location>
        <begin position="168"/>
        <end position="187"/>
    </location>
</feature>
<dbReference type="HAMAP" id="MF_01458">
    <property type="entry name" value="FtsH"/>
    <property type="match status" value="1"/>
</dbReference>
<evidence type="ECO:0000313" key="21">
    <source>
        <dbReference type="Proteomes" id="UP000671910"/>
    </source>
</evidence>
<dbReference type="KEGG" id="ebz:J7S26_06655"/>
<feature type="active site" evidence="14">
    <location>
        <position position="480"/>
    </location>
</feature>
<dbReference type="Proteomes" id="UP000636394">
    <property type="component" value="Unassembled WGS sequence"/>
</dbReference>
<organism evidence="19 21">
    <name type="scientific">Xiamenia xianingshaonis</name>
    <dbReference type="NCBI Taxonomy" id="2682776"/>
    <lineage>
        <taxon>Bacteria</taxon>
        <taxon>Bacillati</taxon>
        <taxon>Actinomycetota</taxon>
        <taxon>Coriobacteriia</taxon>
        <taxon>Eggerthellales</taxon>
        <taxon>Eggerthellaceae</taxon>
        <taxon>Xiamenia</taxon>
    </lineage>
</organism>
<reference evidence="18 20" key="1">
    <citation type="submission" date="2019-11" db="EMBL/GenBank/DDBJ databases">
        <title>Eggerthellaceae novel genus isolated from the rectal contents of marmort.</title>
        <authorList>
            <person name="Zhang G."/>
        </authorList>
    </citation>
    <scope>NUCLEOTIDE SEQUENCE [LARGE SCALE GENOMIC DNA]</scope>
    <source>
        <strain evidence="20">zg-886</strain>
        <strain evidence="18">Zg-886</strain>
    </source>
</reference>
<keyword evidence="4 14" id="KW-0812">Transmembrane</keyword>
<reference evidence="19" key="2">
    <citation type="submission" date="2021-04" db="EMBL/GenBank/DDBJ databases">
        <title>Novel species in family Eggerthellaceae.</title>
        <authorList>
            <person name="Zhang G."/>
        </authorList>
    </citation>
    <scope>NUCLEOTIDE SEQUENCE</scope>
    <source>
        <strain evidence="19">Zg-886</strain>
    </source>
</reference>
<dbReference type="FunFam" id="1.20.58.760:FF:000001">
    <property type="entry name" value="ATP-dependent zinc metalloprotease FtsH"/>
    <property type="match status" value="1"/>
</dbReference>
<evidence type="ECO:0000256" key="10">
    <source>
        <dbReference type="ARBA" id="ARBA00022989"/>
    </source>
</evidence>
<evidence type="ECO:0000256" key="6">
    <source>
        <dbReference type="ARBA" id="ARBA00022741"/>
    </source>
</evidence>
<evidence type="ECO:0000313" key="20">
    <source>
        <dbReference type="Proteomes" id="UP000636394"/>
    </source>
</evidence>
<dbReference type="GO" id="GO:0006508">
    <property type="term" value="P:proteolysis"/>
    <property type="evidence" value="ECO:0007669"/>
    <property type="project" value="UniProtKB-KW"/>
</dbReference>
<keyword evidence="12 14" id="KW-0472">Membrane</keyword>
<dbReference type="Pfam" id="PF17862">
    <property type="entry name" value="AAA_lid_3"/>
    <property type="match status" value="1"/>
</dbReference>
<dbReference type="InterPro" id="IPR005936">
    <property type="entry name" value="FtsH"/>
</dbReference>
<comment type="function">
    <text evidence="14">Acts as a processive, ATP-dependent zinc metallopeptidase for both cytoplasmic and membrane proteins. Plays a role in the quality control of integral membrane proteins.</text>
</comment>
<dbReference type="NCBIfam" id="TIGR01241">
    <property type="entry name" value="FtsH_fam"/>
    <property type="match status" value="1"/>
</dbReference>
<dbReference type="Gene3D" id="1.10.8.60">
    <property type="match status" value="1"/>
</dbReference>